<dbReference type="GO" id="GO:0005829">
    <property type="term" value="C:cytosol"/>
    <property type="evidence" value="ECO:0007669"/>
    <property type="project" value="TreeGrafter"/>
</dbReference>
<feature type="modified residue" description="Glycine radical" evidence="3">
    <location>
        <position position="783"/>
    </location>
</feature>
<organism evidence="6 7">
    <name type="scientific">Zhenpiania hominis</name>
    <dbReference type="NCBI Taxonomy" id="2763644"/>
    <lineage>
        <taxon>Bacteria</taxon>
        <taxon>Bacillati</taxon>
        <taxon>Bacillota</taxon>
        <taxon>Clostridia</taxon>
        <taxon>Peptostreptococcales</taxon>
        <taxon>Anaerovoracaceae</taxon>
        <taxon>Zhenpiania</taxon>
    </lineage>
</organism>
<name>A0A923SPL5_9FIRM</name>
<evidence type="ECO:0000256" key="2">
    <source>
        <dbReference type="ARBA" id="ARBA00023239"/>
    </source>
</evidence>
<dbReference type="AlphaFoldDB" id="A0A923SPL5"/>
<gene>
    <name evidence="6" type="ORF">H9L42_01510</name>
</gene>
<reference evidence="6" key="1">
    <citation type="submission" date="2020-08" db="EMBL/GenBank/DDBJ databases">
        <title>Genome public.</title>
        <authorList>
            <person name="Liu C."/>
            <person name="Sun Q."/>
        </authorList>
    </citation>
    <scope>NUCLEOTIDE SEQUENCE</scope>
    <source>
        <strain evidence="6">BX12</strain>
    </source>
</reference>
<dbReference type="Pfam" id="PF01228">
    <property type="entry name" value="Gly_radical"/>
    <property type="match status" value="1"/>
</dbReference>
<dbReference type="GO" id="GO:0016829">
    <property type="term" value="F:lyase activity"/>
    <property type="evidence" value="ECO:0007669"/>
    <property type="project" value="UniProtKB-KW"/>
</dbReference>
<dbReference type="PROSITE" id="PS51554">
    <property type="entry name" value="PFL"/>
    <property type="match status" value="1"/>
</dbReference>
<dbReference type="PROSITE" id="PS00850">
    <property type="entry name" value="GLY_RADICAL_1"/>
    <property type="match status" value="1"/>
</dbReference>
<evidence type="ECO:0000259" key="4">
    <source>
        <dbReference type="PROSITE" id="PS51149"/>
    </source>
</evidence>
<feature type="domain" description="PFL" evidence="5">
    <location>
        <begin position="23"/>
        <end position="680"/>
    </location>
</feature>
<dbReference type="InterPro" id="IPR001150">
    <property type="entry name" value="Gly_radical"/>
</dbReference>
<dbReference type="InterPro" id="IPR019777">
    <property type="entry name" value="Form_AcTrfase_GR_CS"/>
</dbReference>
<comment type="caution">
    <text evidence="6">The sequence shown here is derived from an EMBL/GenBank/DDBJ whole genome shotgun (WGS) entry which is preliminary data.</text>
</comment>
<dbReference type="InterPro" id="IPR051215">
    <property type="entry name" value="GRE"/>
</dbReference>
<sequence length="807" mass="90956">MLQFERTKEQMGTYSLDGENQFPRIERLLERYWECTPEVDVERAKIYTESYKKTEGEDVLLRRAKAFKEYCEQREIHIPEDQLIVGDTARHPRGGVVDPIFHCGWLREEVDTISTRKQDPYRISEEDKKILKEEIFPYWEGKSVSEHWIKQIPPYVRELAVKTGIIDVEIKTQSAAGETAPYWEMLFEKGLGQIKQEAREAMENLDESDPEDFAKRIFFQASLLTLEGMSAYMKRLGDLASELAVSADGERKKELVEIADNCYALMEKKPETFWQGLQFIYFILVGCLMEGNGPSYSPGRVDQYLYELYDQDIASGRLTVQKALELIEAFYIKTAETTWFLSENAVMYFAGYQPFHSLIVGGVSKHGKDVTNELSYLFLTAKMDVKLHGPSVCARVHQQSPEDFILHVAKLARLGTGFPAIYNDEVAVKMMLLSGGTMEEARNYQMVGCVEPFIGGKMAKWSDGGHYNFASAMEFVLTNGRSMMNDNRLLGLQTGNPEEMSFEEIKQAVKDQLEYMIKAISICANVNEKVCAELTPYPFVSTLLDGTYRTGKDLTAGGVKYTIGPALIGTGIADLVNSLSAIRKHVFEDETITMHELIKALESNFEGYEDMRLMLQNTTPMYGNDIEEVDELAGEMTDFAYDVISGCKSWRGPHFISGLYPVSSHVPHGLVVGALPYGRLAGKALADGCSPNGGTDHDGPTAVLKSVSKVNHEVHTSGTLLNMRLDPASVEGDVGLKRISQIIRTFVDLNIYHIQFNVVSSEVLRCAQEKPEDYKSLIVRVAGYSAYFTELCREMQDDIIHRTIHMA</sequence>
<evidence type="ECO:0000256" key="3">
    <source>
        <dbReference type="PROSITE-ProRule" id="PRU00493"/>
    </source>
</evidence>
<dbReference type="SUPFAM" id="SSF51998">
    <property type="entry name" value="PFL-like glycyl radical enzymes"/>
    <property type="match status" value="1"/>
</dbReference>
<proteinExistence type="predicted"/>
<dbReference type="PANTHER" id="PTHR43641:SF2">
    <property type="entry name" value="DEHYDRATASE YBIW-RELATED"/>
    <property type="match status" value="1"/>
</dbReference>
<dbReference type="EMBL" id="JACRYT010000001">
    <property type="protein sequence ID" value="MBC6678505.1"/>
    <property type="molecule type" value="Genomic_DNA"/>
</dbReference>
<evidence type="ECO:0000313" key="6">
    <source>
        <dbReference type="EMBL" id="MBC6678505.1"/>
    </source>
</evidence>
<accession>A0A923SPL5</accession>
<dbReference type="NCBIfam" id="TIGR01774">
    <property type="entry name" value="PFL2-3"/>
    <property type="match status" value="1"/>
</dbReference>
<dbReference type="RefSeq" id="WP_187301680.1">
    <property type="nucleotide sequence ID" value="NZ_JACRYT010000001.1"/>
</dbReference>
<dbReference type="Gene3D" id="3.20.70.20">
    <property type="match status" value="1"/>
</dbReference>
<dbReference type="PANTHER" id="PTHR43641">
    <property type="entry name" value="FORMATE ACETYLTRANSFERASE 3-RELATED"/>
    <property type="match status" value="1"/>
</dbReference>
<dbReference type="Pfam" id="PF02901">
    <property type="entry name" value="PFL-like"/>
    <property type="match status" value="1"/>
</dbReference>
<keyword evidence="2" id="KW-0456">Lyase</keyword>
<dbReference type="PROSITE" id="PS51149">
    <property type="entry name" value="GLY_RADICAL_2"/>
    <property type="match status" value="1"/>
</dbReference>
<feature type="domain" description="Glycine radical" evidence="4">
    <location>
        <begin position="687"/>
        <end position="807"/>
    </location>
</feature>
<dbReference type="InterPro" id="IPR004184">
    <property type="entry name" value="PFL_dom"/>
</dbReference>
<dbReference type="InterPro" id="IPR010098">
    <property type="entry name" value="PFL2/GDeHydtase_fam"/>
</dbReference>
<dbReference type="Proteomes" id="UP000602647">
    <property type="component" value="Unassembled WGS sequence"/>
</dbReference>
<evidence type="ECO:0000256" key="1">
    <source>
        <dbReference type="ARBA" id="ARBA00022818"/>
    </source>
</evidence>
<evidence type="ECO:0000259" key="5">
    <source>
        <dbReference type="PROSITE" id="PS51554"/>
    </source>
</evidence>
<keyword evidence="7" id="KW-1185">Reference proteome</keyword>
<evidence type="ECO:0000313" key="7">
    <source>
        <dbReference type="Proteomes" id="UP000602647"/>
    </source>
</evidence>
<protein>
    <submittedName>
        <fullName evidence="6">Formate C-acetyltransferase/glycerol dehydratase family glycyl radical enzyme</fullName>
    </submittedName>
</protein>
<keyword evidence="1 3" id="KW-0556">Organic radical</keyword>